<name>A0A1M4SHD6_9FIRM</name>
<dbReference type="PANTHER" id="PTHR41259:SF1">
    <property type="entry name" value="DOUBLE-STRAND BREAK REPAIR RAD50 ATPASE, PUTATIVE-RELATED"/>
    <property type="match status" value="1"/>
</dbReference>
<dbReference type="AlphaFoldDB" id="A0A1M4SHD6"/>
<evidence type="ECO:0000313" key="3">
    <source>
        <dbReference type="Proteomes" id="UP000184114"/>
    </source>
</evidence>
<dbReference type="Proteomes" id="UP000184114">
    <property type="component" value="Unassembled WGS sequence"/>
</dbReference>
<gene>
    <name evidence="2" type="ORF">SAMN02745784_00323</name>
</gene>
<evidence type="ECO:0000313" key="2">
    <source>
        <dbReference type="EMBL" id="SHE31625.1"/>
    </source>
</evidence>
<evidence type="ECO:0000256" key="1">
    <source>
        <dbReference type="SAM" id="Coils"/>
    </source>
</evidence>
<dbReference type="EMBL" id="FQTY01000001">
    <property type="protein sequence ID" value="SHE31625.1"/>
    <property type="molecule type" value="Genomic_DNA"/>
</dbReference>
<accession>A0A1M4SHD6</accession>
<dbReference type="Gene3D" id="3.40.50.300">
    <property type="entry name" value="P-loop containing nucleotide triphosphate hydrolases"/>
    <property type="match status" value="1"/>
</dbReference>
<dbReference type="InterPro" id="IPR027417">
    <property type="entry name" value="P-loop_NTPase"/>
</dbReference>
<proteinExistence type="predicted"/>
<dbReference type="STRING" id="1123404.SAMN02745784_00323"/>
<feature type="coiled-coil region" evidence="1">
    <location>
        <begin position="22"/>
        <end position="56"/>
    </location>
</feature>
<organism evidence="2 3">
    <name type="scientific">Tissierella praeacuta DSM 18095</name>
    <dbReference type="NCBI Taxonomy" id="1123404"/>
    <lineage>
        <taxon>Bacteria</taxon>
        <taxon>Bacillati</taxon>
        <taxon>Bacillota</taxon>
        <taxon>Tissierellia</taxon>
        <taxon>Tissierellales</taxon>
        <taxon>Tissierellaceae</taxon>
        <taxon>Tissierella</taxon>
    </lineage>
</organism>
<dbReference type="PANTHER" id="PTHR41259">
    <property type="entry name" value="DOUBLE-STRAND BREAK REPAIR RAD50 ATPASE, PUTATIVE-RELATED"/>
    <property type="match status" value="1"/>
</dbReference>
<sequence length="220" mass="25308">MIKMLKDLQQLDDYLIKSKEYIARESGKRDKIKEQLKMEKQNLQNIEKEIELLSKVSVLFQKTSEFAREQAKNQIESLVTKCLQFIFESDIEFLIEIEEQRGKSNAEFYVINKAEDILIKTKPELSRGGGVVDIVSLALRIAFLQIHKPKIEGPLILDEPAKHVSDEYIFNVADFLKQTSELFNRQIIMVTHNHHLAAIGNNAYKVDIKGSESTVTRITS</sequence>
<keyword evidence="1" id="KW-0175">Coiled coil</keyword>
<reference evidence="3" key="1">
    <citation type="submission" date="2016-11" db="EMBL/GenBank/DDBJ databases">
        <authorList>
            <person name="Varghese N."/>
            <person name="Submissions S."/>
        </authorList>
    </citation>
    <scope>NUCLEOTIDE SEQUENCE [LARGE SCALE GENOMIC DNA]</scope>
    <source>
        <strain evidence="3">DSM 18095</strain>
    </source>
</reference>
<evidence type="ECO:0008006" key="4">
    <source>
        <dbReference type="Google" id="ProtNLM"/>
    </source>
</evidence>
<dbReference type="SUPFAM" id="SSF52540">
    <property type="entry name" value="P-loop containing nucleoside triphosphate hydrolases"/>
    <property type="match status" value="1"/>
</dbReference>
<protein>
    <recommendedName>
        <fullName evidence="4">ATPase</fullName>
    </recommendedName>
</protein>
<keyword evidence="3" id="KW-1185">Reference proteome</keyword>